<feature type="transmembrane region" description="Helical" evidence="1">
    <location>
        <begin position="137"/>
        <end position="154"/>
    </location>
</feature>
<keyword evidence="1" id="KW-1133">Transmembrane helix</keyword>
<proteinExistence type="predicted"/>
<feature type="transmembrane region" description="Helical" evidence="1">
    <location>
        <begin position="203"/>
        <end position="221"/>
    </location>
</feature>
<keyword evidence="1" id="KW-0812">Transmembrane</keyword>
<feature type="transmembrane region" description="Helical" evidence="1">
    <location>
        <begin position="407"/>
        <end position="425"/>
    </location>
</feature>
<name>A0A6J6GT48_9ZZZZ</name>
<organism evidence="2">
    <name type="scientific">freshwater metagenome</name>
    <dbReference type="NCBI Taxonomy" id="449393"/>
    <lineage>
        <taxon>unclassified sequences</taxon>
        <taxon>metagenomes</taxon>
        <taxon>ecological metagenomes</taxon>
    </lineage>
</organism>
<feature type="transmembrane region" description="Helical" evidence="1">
    <location>
        <begin position="241"/>
        <end position="259"/>
    </location>
</feature>
<evidence type="ECO:0000256" key="1">
    <source>
        <dbReference type="SAM" id="Phobius"/>
    </source>
</evidence>
<feature type="transmembrane region" description="Helical" evidence="1">
    <location>
        <begin position="30"/>
        <end position="48"/>
    </location>
</feature>
<accession>A0A6J6GT48</accession>
<feature type="transmembrane region" description="Helical" evidence="1">
    <location>
        <begin position="87"/>
        <end position="105"/>
    </location>
</feature>
<protein>
    <submittedName>
        <fullName evidence="2">Unannotated protein</fullName>
    </submittedName>
</protein>
<dbReference type="EMBL" id="CAEZUP010000016">
    <property type="protein sequence ID" value="CAB4603083.1"/>
    <property type="molecule type" value="Genomic_DNA"/>
</dbReference>
<feature type="transmembrane region" description="Helical" evidence="1">
    <location>
        <begin position="112"/>
        <end position="131"/>
    </location>
</feature>
<keyword evidence="1" id="KW-0472">Membrane</keyword>
<evidence type="ECO:0000313" key="2">
    <source>
        <dbReference type="EMBL" id="CAB4603083.1"/>
    </source>
</evidence>
<dbReference type="AlphaFoldDB" id="A0A6J6GT48"/>
<feature type="transmembrane region" description="Helical" evidence="1">
    <location>
        <begin position="321"/>
        <end position="339"/>
    </location>
</feature>
<reference evidence="2" key="1">
    <citation type="submission" date="2020-05" db="EMBL/GenBank/DDBJ databases">
        <authorList>
            <person name="Chiriac C."/>
            <person name="Salcher M."/>
            <person name="Ghai R."/>
            <person name="Kavagutti S V."/>
        </authorList>
    </citation>
    <scope>NUCLEOTIDE SEQUENCE</scope>
</reference>
<gene>
    <name evidence="2" type="ORF">UFOPK1835_00564</name>
</gene>
<sequence>MTTEILPPSPALRPRSPAALSSRVVRHREALLAVVLGVVTIRPVYQAATAALDLPWYPTGDWAVLAMRVADVGHNTPLLGPYSRFGWNHPGPLLYWLLAIPYNLLGGRSVDLLAGSGLFACAVTGAVLAIAWRRGRLPLVALTSVALAVLVHSMGPSMLRDPWNPYITLLPLVLLVFLAWSGAEGDHWAWPALLLTGTFLVQSHVGYAVTVFAVGAAAWALAWQRRGTVPLMPPDRRRRRWLTGSLVIIGILSWLPVLVDQFAGSGNLGAIGSYFLSGSESPAGFGTALGQAARHLAVPDAPWLGSIEPAGLDGALPGSSGLGLAVPILAFGVAALGAWRMRCGSAFRFQILVGVLALAGIIATSRITGPLFGYLVRWWWIVACLFWLSIAWSLLSAASRLVQIPDVLRRFGPVALGFVCLVVTFQTGRNTTSLISATTAPGPSATAILGHLLPTLETELAGSGPVIVQSTGSIWGSYADAIRLDLERHGLKVVTEDSESYRFGDHRSTEARTPEATVWVVNADAAWFWRGHPDVRLLASWDPLTPEERIAYFTEESELARQLTAAGRPDLAEALATGGGNVDTEGSMLAGVDQDLLRRVESTRRRGDPVSIYLGPPPA</sequence>
<feature type="transmembrane region" description="Helical" evidence="1">
    <location>
        <begin position="351"/>
        <end position="372"/>
    </location>
</feature>
<feature type="transmembrane region" description="Helical" evidence="1">
    <location>
        <begin position="166"/>
        <end position="183"/>
    </location>
</feature>
<feature type="transmembrane region" description="Helical" evidence="1">
    <location>
        <begin position="378"/>
        <end position="395"/>
    </location>
</feature>